<evidence type="ECO:0000313" key="2">
    <source>
        <dbReference type="EMBL" id="EGD72440.1"/>
    </source>
</evidence>
<name>F2TWJ4_SALR5</name>
<dbReference type="Proteomes" id="UP000007799">
    <property type="component" value="Unassembled WGS sequence"/>
</dbReference>
<feature type="chain" id="PRO_5003286866" description="Fibrinogen C-terminal domain-containing protein" evidence="1">
    <location>
        <begin position="24"/>
        <end position="621"/>
    </location>
</feature>
<keyword evidence="3" id="KW-1185">Reference proteome</keyword>
<dbReference type="OrthoDB" id="10045365at2759"/>
<dbReference type="RefSeq" id="XP_004999009.1">
    <property type="nucleotide sequence ID" value="XM_004998952.1"/>
</dbReference>
<evidence type="ECO:0008006" key="4">
    <source>
        <dbReference type="Google" id="ProtNLM"/>
    </source>
</evidence>
<evidence type="ECO:0000313" key="3">
    <source>
        <dbReference type="Proteomes" id="UP000007799"/>
    </source>
</evidence>
<dbReference type="NCBIfam" id="NF040941">
    <property type="entry name" value="GGGWT_bact"/>
    <property type="match status" value="1"/>
</dbReference>
<reference evidence="2" key="1">
    <citation type="submission" date="2009-08" db="EMBL/GenBank/DDBJ databases">
        <title>Annotation of Salpingoeca rosetta.</title>
        <authorList>
            <consortium name="The Broad Institute Genome Sequencing Platform"/>
            <person name="Russ C."/>
            <person name="Cuomo C."/>
            <person name="Burger G."/>
            <person name="Gray M.W."/>
            <person name="Holland P.W.H."/>
            <person name="King N."/>
            <person name="Lang F.B.F."/>
            <person name="Roger A.J."/>
            <person name="Ruiz-Trillo I."/>
            <person name="Young S.K."/>
            <person name="Zeng Q."/>
            <person name="Gargeya S."/>
            <person name="Alvarado L."/>
            <person name="Berlin A."/>
            <person name="Chapman S.B."/>
            <person name="Chen Z."/>
            <person name="Freedman E."/>
            <person name="Gellesch M."/>
            <person name="Goldberg J."/>
            <person name="Griggs A."/>
            <person name="Gujja S."/>
            <person name="Heilman E."/>
            <person name="Heiman D."/>
            <person name="Howarth C."/>
            <person name="Mehta T."/>
            <person name="Neiman D."/>
            <person name="Pearson M."/>
            <person name="Roberts A."/>
            <person name="Saif S."/>
            <person name="Shea T."/>
            <person name="Shenoy N."/>
            <person name="Sisk P."/>
            <person name="Stolte C."/>
            <person name="Sykes S."/>
            <person name="White J."/>
            <person name="Yandava C."/>
            <person name="Haas B."/>
            <person name="Nusbaum C."/>
            <person name="Birren B."/>
        </authorList>
    </citation>
    <scope>NUCLEOTIDE SEQUENCE [LARGE SCALE GENOMIC DNA]</scope>
    <source>
        <strain evidence="2">ATCC 50818</strain>
    </source>
</reference>
<gene>
    <name evidence="2" type="ORF">PTSG_00460</name>
</gene>
<dbReference type="InterPro" id="IPR036056">
    <property type="entry name" value="Fibrinogen-like_C"/>
</dbReference>
<keyword evidence="1" id="KW-0732">Signal</keyword>
<protein>
    <recommendedName>
        <fullName evidence="4">Fibrinogen C-terminal domain-containing protein</fullName>
    </recommendedName>
</protein>
<accession>F2TWJ4</accession>
<dbReference type="AlphaFoldDB" id="F2TWJ4"/>
<sequence length="621" mass="65855">MNAHVLLDVALLVVLVFSTSCQADVNDASRCHLQFVTESSTATTPEQKCGAFFRLVQCNDDAVKTASTEDAALIRQTQDEVAASLGLDCTPYEGQVPAKEPQVYSHNGSLYFEVDESKSVTFVRSRREVITPWSLASELDSTNARVDDLSMAVATATEAQSTERASFLDLVAAMTTQAVQSAESVLSNAATIAEVSAAISNETSRAVTAEESIHSQLDGLSSHVSSKVLSLESYVGAVSNQVVQSAGSLAAAISSMEDAVGDNVDEALGKVSELRTRVESTEDSITSMVSCGVQGQVFNGVGCDGAQAGSSSQCTSESVGLVRAQNGQLKVCTNNDGSFEFVAFSIGQSFPLGSFSNPAPSATAILQANTNAESGLYWIQPANEYAPALTYCDMSFQGGGYMLAAYGHIHSSSSHDRNRAIAPLNHPNGYNWSPGARANSNGVIALPFGAVYLARQAETMLMAAGNIPDSGGIDQYTHVYEISITHVRSHITFKNHNRDNGAVGVTGLAKMTPAQFTVTALRGDSGTRTRYALRESLGVTWSDTYPSGYGFNGCGLTSYCTWGDGPFFPSVHSGDQRCSSSANNFQGADVACGKTNYVHQGWYGIDNGQYNRVGQTSIWFK</sequence>
<dbReference type="EMBL" id="GL832955">
    <property type="protein sequence ID" value="EGD72440.1"/>
    <property type="molecule type" value="Genomic_DNA"/>
</dbReference>
<dbReference type="SUPFAM" id="SSF56496">
    <property type="entry name" value="Fibrinogen C-terminal domain-like"/>
    <property type="match status" value="1"/>
</dbReference>
<feature type="signal peptide" evidence="1">
    <location>
        <begin position="1"/>
        <end position="23"/>
    </location>
</feature>
<proteinExistence type="predicted"/>
<dbReference type="Gene3D" id="3.90.215.10">
    <property type="entry name" value="Gamma Fibrinogen, chain A, domain 1"/>
    <property type="match status" value="1"/>
</dbReference>
<dbReference type="InterPro" id="IPR014716">
    <property type="entry name" value="Fibrinogen_a/b/g_C_1"/>
</dbReference>
<organism evidence="3">
    <name type="scientific">Salpingoeca rosetta (strain ATCC 50818 / BSB-021)</name>
    <dbReference type="NCBI Taxonomy" id="946362"/>
    <lineage>
        <taxon>Eukaryota</taxon>
        <taxon>Choanoflagellata</taxon>
        <taxon>Craspedida</taxon>
        <taxon>Salpingoecidae</taxon>
        <taxon>Salpingoeca</taxon>
    </lineage>
</organism>
<evidence type="ECO:0000256" key="1">
    <source>
        <dbReference type="SAM" id="SignalP"/>
    </source>
</evidence>
<dbReference type="InParanoid" id="F2TWJ4"/>
<dbReference type="GeneID" id="16067558"/>
<dbReference type="KEGG" id="sre:PTSG_00460"/>